<dbReference type="InterPro" id="IPR015882">
    <property type="entry name" value="HEX_bac_N"/>
</dbReference>
<proteinExistence type="inferred from homology"/>
<evidence type="ECO:0000313" key="9">
    <source>
        <dbReference type="EMBL" id="RZS61894.1"/>
    </source>
</evidence>
<dbReference type="PANTHER" id="PTHR22600">
    <property type="entry name" value="BETA-HEXOSAMINIDASE"/>
    <property type="match status" value="1"/>
</dbReference>
<evidence type="ECO:0000256" key="5">
    <source>
        <dbReference type="ARBA" id="ARBA00023295"/>
    </source>
</evidence>
<feature type="domain" description="Glycoside hydrolase family 20 catalytic" evidence="7">
    <location>
        <begin position="126"/>
        <end position="445"/>
    </location>
</feature>
<dbReference type="RefSeq" id="WP_130414932.1">
    <property type="nucleotide sequence ID" value="NZ_SGWX01000001.1"/>
</dbReference>
<accession>A0A4Q7M316</accession>
<evidence type="ECO:0000256" key="3">
    <source>
        <dbReference type="ARBA" id="ARBA00012663"/>
    </source>
</evidence>
<dbReference type="CDD" id="cd06568">
    <property type="entry name" value="GH20_SpHex_like"/>
    <property type="match status" value="1"/>
</dbReference>
<dbReference type="PANTHER" id="PTHR22600:SF57">
    <property type="entry name" value="BETA-N-ACETYLHEXOSAMINIDASE"/>
    <property type="match status" value="1"/>
</dbReference>
<dbReference type="GO" id="GO:0004563">
    <property type="term" value="F:beta-N-acetylhexosaminidase activity"/>
    <property type="evidence" value="ECO:0007669"/>
    <property type="project" value="UniProtKB-EC"/>
</dbReference>
<comment type="caution">
    <text evidence="9">The sequence shown here is derived from an EMBL/GenBank/DDBJ whole genome shotgun (WGS) entry which is preliminary data.</text>
</comment>
<keyword evidence="5" id="KW-0326">Glycosidase</keyword>
<dbReference type="OrthoDB" id="9763537at2"/>
<gene>
    <name evidence="9" type="ORF">EV386_2207</name>
</gene>
<comment type="catalytic activity">
    <reaction evidence="1">
        <text>Hydrolysis of terminal non-reducing N-acetyl-D-hexosamine residues in N-acetyl-beta-D-hexosaminides.</text>
        <dbReference type="EC" id="3.2.1.52"/>
    </reaction>
</comment>
<name>A0A4Q7M316_9MICO</name>
<dbReference type="InterPro" id="IPR025705">
    <property type="entry name" value="Beta_hexosaminidase_sua/sub"/>
</dbReference>
<keyword evidence="4" id="KW-0378">Hydrolase</keyword>
<dbReference type="Proteomes" id="UP000293852">
    <property type="component" value="Unassembled WGS sequence"/>
</dbReference>
<dbReference type="Pfam" id="PF00728">
    <property type="entry name" value="Glyco_hydro_20"/>
    <property type="match status" value="1"/>
</dbReference>
<evidence type="ECO:0000256" key="2">
    <source>
        <dbReference type="ARBA" id="ARBA00006285"/>
    </source>
</evidence>
<dbReference type="Pfam" id="PF02838">
    <property type="entry name" value="Glyco_hydro_20b"/>
    <property type="match status" value="1"/>
</dbReference>
<evidence type="ECO:0000259" key="7">
    <source>
        <dbReference type="Pfam" id="PF00728"/>
    </source>
</evidence>
<sequence>MSAPLGLIPWPTAVEPRGGEVPLAAVRVVSPDPSRWPALAAELLGPLGVVVGTAPCDGGVSAVAVELRLEASGAGDESYTLDVRDDGVTVTAPGEVGLLHGLRTLRQLVTPRLTAPTVVVRDAPRYRWRGLTLDVARHWFGPATLRRVVDLAGAYKLRLLHLHLTDDQGWRIAVPSHPELTERSGVTQVGGRVPPGERGWLTAAEFRELQEYAAVRFVEIVPEIDVPGHTNAATHACGALLPDGEPTPAYGGIDVGFSRLWADNPATAPWMRDVLGDVAAMTVGRYVHVGGDEALTLEAEEYARLVRIAVEAVRAAGKTPVAWQEAAAAEVGPGAVLQYWDPRTDAAPFARAAAAGARFVVSPAPHAYLDLKYDAAHPIGQDWIGHVDLRDTYDWEPAQAVPGVAPEAVEGVAAALWTETIATDADLFSMLLPRLPALAEVAWTAPAGRDWDAFRERIAPHARVWDAEGWAYHPTRQVDWP</sequence>
<protein>
    <recommendedName>
        <fullName evidence="3">beta-N-acetylhexosaminidase</fullName>
        <ecNumber evidence="3">3.2.1.52</ecNumber>
    </recommendedName>
</protein>
<dbReference type="EC" id="3.2.1.52" evidence="3"/>
<organism evidence="9 10">
    <name type="scientific">Xylanimonas ulmi</name>
    <dbReference type="NCBI Taxonomy" id="228973"/>
    <lineage>
        <taxon>Bacteria</taxon>
        <taxon>Bacillati</taxon>
        <taxon>Actinomycetota</taxon>
        <taxon>Actinomycetes</taxon>
        <taxon>Micrococcales</taxon>
        <taxon>Promicromonosporaceae</taxon>
        <taxon>Xylanimonas</taxon>
    </lineage>
</organism>
<dbReference type="GO" id="GO:0030203">
    <property type="term" value="P:glycosaminoglycan metabolic process"/>
    <property type="evidence" value="ECO:0007669"/>
    <property type="project" value="TreeGrafter"/>
</dbReference>
<dbReference type="InterPro" id="IPR015883">
    <property type="entry name" value="Glyco_hydro_20_cat"/>
</dbReference>
<dbReference type="GO" id="GO:0005975">
    <property type="term" value="P:carbohydrate metabolic process"/>
    <property type="evidence" value="ECO:0007669"/>
    <property type="project" value="InterPro"/>
</dbReference>
<dbReference type="SUPFAM" id="SSF55545">
    <property type="entry name" value="beta-N-acetylhexosaminidase-like domain"/>
    <property type="match status" value="1"/>
</dbReference>
<reference evidence="9 10" key="1">
    <citation type="submission" date="2019-02" db="EMBL/GenBank/DDBJ databases">
        <title>Sequencing the genomes of 1000 actinobacteria strains.</title>
        <authorList>
            <person name="Klenk H.-P."/>
        </authorList>
    </citation>
    <scope>NUCLEOTIDE SEQUENCE [LARGE SCALE GENOMIC DNA]</scope>
    <source>
        <strain evidence="9 10">DSM 16932</strain>
    </source>
</reference>
<feature type="domain" description="Beta-hexosaminidase bacterial type N-terminal" evidence="8">
    <location>
        <begin position="6"/>
        <end position="123"/>
    </location>
</feature>
<comment type="similarity">
    <text evidence="2">Belongs to the glycosyl hydrolase 20 family.</text>
</comment>
<dbReference type="GO" id="GO:0016020">
    <property type="term" value="C:membrane"/>
    <property type="evidence" value="ECO:0007669"/>
    <property type="project" value="TreeGrafter"/>
</dbReference>
<keyword evidence="10" id="KW-1185">Reference proteome</keyword>
<evidence type="ECO:0000313" key="10">
    <source>
        <dbReference type="Proteomes" id="UP000293852"/>
    </source>
</evidence>
<dbReference type="InterPro" id="IPR029018">
    <property type="entry name" value="Hex-like_dom2"/>
</dbReference>
<evidence type="ECO:0000256" key="4">
    <source>
        <dbReference type="ARBA" id="ARBA00022801"/>
    </source>
</evidence>
<feature type="active site" description="Proton donor" evidence="6">
    <location>
        <position position="293"/>
    </location>
</feature>
<dbReference type="PRINTS" id="PR00738">
    <property type="entry name" value="GLHYDRLASE20"/>
</dbReference>
<dbReference type="Gene3D" id="3.20.20.80">
    <property type="entry name" value="Glycosidases"/>
    <property type="match status" value="1"/>
</dbReference>
<dbReference type="InterPro" id="IPR017853">
    <property type="entry name" value="GH"/>
</dbReference>
<evidence type="ECO:0000256" key="6">
    <source>
        <dbReference type="PIRSR" id="PIRSR625705-1"/>
    </source>
</evidence>
<dbReference type="EMBL" id="SGWX01000001">
    <property type="protein sequence ID" value="RZS61894.1"/>
    <property type="molecule type" value="Genomic_DNA"/>
</dbReference>
<dbReference type="AlphaFoldDB" id="A0A4Q7M316"/>
<dbReference type="SUPFAM" id="SSF51445">
    <property type="entry name" value="(Trans)glycosidases"/>
    <property type="match status" value="1"/>
</dbReference>
<evidence type="ECO:0000259" key="8">
    <source>
        <dbReference type="Pfam" id="PF02838"/>
    </source>
</evidence>
<evidence type="ECO:0000256" key="1">
    <source>
        <dbReference type="ARBA" id="ARBA00001231"/>
    </source>
</evidence>
<dbReference type="Gene3D" id="3.30.379.10">
    <property type="entry name" value="Chitobiase/beta-hexosaminidase domain 2-like"/>
    <property type="match status" value="1"/>
</dbReference>